<evidence type="ECO:0000313" key="4">
    <source>
        <dbReference type="EMBL" id="AUZ86742.1"/>
    </source>
</evidence>
<proteinExistence type="predicted"/>
<evidence type="ECO:0000313" key="5">
    <source>
        <dbReference type="Proteomes" id="UP000239187"/>
    </source>
</evidence>
<sequence length="200" mass="20694">MNTSRIAATAALTLLALTACAGTSESTPATPAGTRPSPASSSAAASNIQRPATNDLVGEVSAEGARAFLYYYFDLKAYVLQTGDAAAVLEVLDGAASEQAEAERLKAVYDGGGWVLGGQPKVENVYLTTPEDEVVEGADVTALIPVNPDAYTEFAEDGAVAEQRPFSPAGTIYTATVRYADGAWKVTSLEETPDAVLPEA</sequence>
<dbReference type="Pfam" id="PF19843">
    <property type="entry name" value="DUF6318"/>
    <property type="match status" value="1"/>
</dbReference>
<accession>A0A2L0UC24</accession>
<dbReference type="PROSITE" id="PS51257">
    <property type="entry name" value="PROKAR_LIPOPROTEIN"/>
    <property type="match status" value="1"/>
</dbReference>
<evidence type="ECO:0000256" key="1">
    <source>
        <dbReference type="SAM" id="MobiDB-lite"/>
    </source>
</evidence>
<gene>
    <name evidence="4" type="ORF">CVO76_03105</name>
</gene>
<evidence type="ECO:0000256" key="2">
    <source>
        <dbReference type="SAM" id="SignalP"/>
    </source>
</evidence>
<dbReference type="RefSeq" id="WP_208740636.1">
    <property type="nucleotide sequence ID" value="NZ_CP024915.1"/>
</dbReference>
<organism evidence="4 5">
    <name type="scientific">Arthrobacter agilis</name>
    <dbReference type="NCBI Taxonomy" id="37921"/>
    <lineage>
        <taxon>Bacteria</taxon>
        <taxon>Bacillati</taxon>
        <taxon>Actinomycetota</taxon>
        <taxon>Actinomycetes</taxon>
        <taxon>Micrococcales</taxon>
        <taxon>Micrococcaceae</taxon>
        <taxon>Arthrobacter</taxon>
    </lineage>
</organism>
<evidence type="ECO:0000259" key="3">
    <source>
        <dbReference type="Pfam" id="PF19843"/>
    </source>
</evidence>
<protein>
    <recommendedName>
        <fullName evidence="3">DUF6318 domain-containing protein</fullName>
    </recommendedName>
</protein>
<keyword evidence="2" id="KW-0732">Signal</keyword>
<feature type="domain" description="DUF6318" evidence="3">
    <location>
        <begin position="37"/>
        <end position="188"/>
    </location>
</feature>
<name>A0A2L0UC24_9MICC</name>
<reference evidence="4 5" key="1">
    <citation type="submission" date="2017-11" db="EMBL/GenBank/DDBJ databases">
        <title>Draft genome of Arthrobacter agilis strain UMCV2, a plant growth-promoting rhizobacterium and biocontrol capacity of phytopathogenic fungi.</title>
        <authorList>
            <person name="Martinez-Camara R."/>
            <person name="Santoyo G."/>
            <person name="Moreno-Hagelsieb G."/>
            <person name="Valencia-Cantero E."/>
        </authorList>
    </citation>
    <scope>NUCLEOTIDE SEQUENCE [LARGE SCALE GENOMIC DNA]</scope>
    <source>
        <strain evidence="4 5">UMCV2</strain>
    </source>
</reference>
<dbReference type="InterPro" id="IPR046281">
    <property type="entry name" value="DUF6318"/>
</dbReference>
<feature type="region of interest" description="Disordered" evidence="1">
    <location>
        <begin position="25"/>
        <end position="47"/>
    </location>
</feature>
<feature type="chain" id="PRO_5014597390" description="DUF6318 domain-containing protein" evidence="2">
    <location>
        <begin position="22"/>
        <end position="200"/>
    </location>
</feature>
<feature type="signal peptide" evidence="2">
    <location>
        <begin position="1"/>
        <end position="21"/>
    </location>
</feature>
<dbReference type="AlphaFoldDB" id="A0A2L0UC24"/>
<feature type="compositionally biased region" description="Low complexity" evidence="1">
    <location>
        <begin position="25"/>
        <end position="46"/>
    </location>
</feature>
<dbReference type="EMBL" id="CP024915">
    <property type="protein sequence ID" value="AUZ86742.1"/>
    <property type="molecule type" value="Genomic_DNA"/>
</dbReference>
<dbReference type="Proteomes" id="UP000239187">
    <property type="component" value="Chromosome"/>
</dbReference>